<protein>
    <recommendedName>
        <fullName evidence="2">ribonuclease III</fullName>
        <ecNumber evidence="2">3.1.26.3</ecNumber>
    </recommendedName>
</protein>
<feature type="region of interest" description="Disordered" evidence="7">
    <location>
        <begin position="270"/>
        <end position="293"/>
    </location>
</feature>
<dbReference type="InterPro" id="IPR036389">
    <property type="entry name" value="RNase_III_sf"/>
</dbReference>
<evidence type="ECO:0000256" key="1">
    <source>
        <dbReference type="ARBA" id="ARBA00000109"/>
    </source>
</evidence>
<dbReference type="Pfam" id="PF00636">
    <property type="entry name" value="Ribonuclease_3"/>
    <property type="match status" value="1"/>
</dbReference>
<evidence type="ECO:0000256" key="3">
    <source>
        <dbReference type="ARBA" id="ARBA00022722"/>
    </source>
</evidence>
<comment type="catalytic activity">
    <reaction evidence="1">
        <text>Endonucleolytic cleavage to 5'-phosphomonoester.</text>
        <dbReference type="EC" id="3.1.26.3"/>
    </reaction>
</comment>
<evidence type="ECO:0000256" key="4">
    <source>
        <dbReference type="ARBA" id="ARBA00022759"/>
    </source>
</evidence>
<dbReference type="OMA" id="WIMELYI"/>
<feature type="non-terminal residue" evidence="9">
    <location>
        <position position="1"/>
    </location>
</feature>
<keyword evidence="6" id="KW-0694">RNA-binding</keyword>
<dbReference type="SMART" id="SM00535">
    <property type="entry name" value="RIBOc"/>
    <property type="match status" value="1"/>
</dbReference>
<evidence type="ECO:0000256" key="5">
    <source>
        <dbReference type="ARBA" id="ARBA00022801"/>
    </source>
</evidence>
<dbReference type="Gene3D" id="3.30.160.20">
    <property type="match status" value="1"/>
</dbReference>
<evidence type="ECO:0000256" key="2">
    <source>
        <dbReference type="ARBA" id="ARBA00012177"/>
    </source>
</evidence>
<dbReference type="OrthoDB" id="2392202at2759"/>
<dbReference type="GO" id="GO:0034475">
    <property type="term" value="P:U4 snRNA 3'-end processing"/>
    <property type="evidence" value="ECO:0007669"/>
    <property type="project" value="UniProtKB-ARBA"/>
</dbReference>
<keyword evidence="3" id="KW-0540">Nuclease</keyword>
<dbReference type="GO" id="GO:0034963">
    <property type="term" value="P:box C/D sno(s)RNA processing"/>
    <property type="evidence" value="ECO:0007669"/>
    <property type="project" value="UniProtKB-ARBA"/>
</dbReference>
<keyword evidence="5" id="KW-0378">Hydrolase</keyword>
<name>M2WNJ5_DOTSN</name>
<proteinExistence type="predicted"/>
<dbReference type="eggNOG" id="KOG1817">
    <property type="taxonomic scope" value="Eukaryota"/>
</dbReference>
<dbReference type="Proteomes" id="UP000016933">
    <property type="component" value="Unassembled WGS sequence"/>
</dbReference>
<dbReference type="GO" id="GO:0004525">
    <property type="term" value="F:ribonuclease III activity"/>
    <property type="evidence" value="ECO:0007669"/>
    <property type="project" value="UniProtKB-EC"/>
</dbReference>
<dbReference type="CDD" id="cd00593">
    <property type="entry name" value="RIBOc"/>
    <property type="match status" value="1"/>
</dbReference>
<dbReference type="GO" id="GO:0005654">
    <property type="term" value="C:nucleoplasm"/>
    <property type="evidence" value="ECO:0007669"/>
    <property type="project" value="TreeGrafter"/>
</dbReference>
<organism evidence="9 10">
    <name type="scientific">Dothistroma septosporum (strain NZE10 / CBS 128990)</name>
    <name type="common">Red band needle blight fungus</name>
    <name type="synonym">Mycosphaerella pini</name>
    <dbReference type="NCBI Taxonomy" id="675120"/>
    <lineage>
        <taxon>Eukaryota</taxon>
        <taxon>Fungi</taxon>
        <taxon>Dikarya</taxon>
        <taxon>Ascomycota</taxon>
        <taxon>Pezizomycotina</taxon>
        <taxon>Dothideomycetes</taxon>
        <taxon>Dothideomycetidae</taxon>
        <taxon>Mycosphaerellales</taxon>
        <taxon>Mycosphaerellaceae</taxon>
        <taxon>Dothistroma</taxon>
    </lineage>
</organism>
<dbReference type="EC" id="3.1.26.3" evidence="2"/>
<evidence type="ECO:0000259" key="8">
    <source>
        <dbReference type="PROSITE" id="PS50142"/>
    </source>
</evidence>
<dbReference type="PROSITE" id="PS00517">
    <property type="entry name" value="RNASE_3_1"/>
    <property type="match status" value="1"/>
</dbReference>
<evidence type="ECO:0000313" key="9">
    <source>
        <dbReference type="EMBL" id="EME43583.1"/>
    </source>
</evidence>
<keyword evidence="10" id="KW-1185">Reference proteome</keyword>
<dbReference type="PROSITE" id="PS50142">
    <property type="entry name" value="RNASE_3_2"/>
    <property type="match status" value="1"/>
</dbReference>
<gene>
    <name evidence="9" type="ORF">DOTSEDRAFT_131512</name>
</gene>
<sequence length="293" mass="32832">FPQLPPVASEKLRSAVFKHKSIYSQHRDGGDGIVTYEKLEYLGDAYLELFASRLIYHRFPNLSAGHMSRDRETLVKNETLAQFSRAYGFDAKVEVDKSVKTQMEQDKANKGFNKVLGDVFEAYVAAVCLSHEDGFAAAEKWLTALWAPKIIELYHAHRTLIHPDDADPLTLFDPNATEELSRRLGSGKGCKLDYTPVTTIEMKGDQLGQNLWIVQLRLTGYGHTSRLLATAKGANQKEAKAWAAIKAMHGETKSVIEECEVKCQAAKSRRIAQKEMEKESQDKQPSDSVKTQS</sequence>
<dbReference type="InterPro" id="IPR000999">
    <property type="entry name" value="RNase_III_dom"/>
</dbReference>
<dbReference type="PANTHER" id="PTHR11207">
    <property type="entry name" value="RIBONUCLEASE III"/>
    <property type="match status" value="1"/>
</dbReference>
<dbReference type="EMBL" id="KB446540">
    <property type="protein sequence ID" value="EME43583.1"/>
    <property type="molecule type" value="Genomic_DNA"/>
</dbReference>
<keyword evidence="4" id="KW-0255">Endonuclease</keyword>
<dbReference type="AlphaFoldDB" id="M2WNJ5"/>
<dbReference type="GO" id="GO:0003723">
    <property type="term" value="F:RNA binding"/>
    <property type="evidence" value="ECO:0007669"/>
    <property type="project" value="UniProtKB-KW"/>
</dbReference>
<dbReference type="SUPFAM" id="SSF69065">
    <property type="entry name" value="RNase III domain-like"/>
    <property type="match status" value="1"/>
</dbReference>
<feature type="domain" description="RNase III" evidence="8">
    <location>
        <begin position="1"/>
        <end position="132"/>
    </location>
</feature>
<dbReference type="STRING" id="675120.M2WNJ5"/>
<evidence type="ECO:0000256" key="7">
    <source>
        <dbReference type="SAM" id="MobiDB-lite"/>
    </source>
</evidence>
<evidence type="ECO:0000256" key="6">
    <source>
        <dbReference type="ARBA" id="ARBA00022884"/>
    </source>
</evidence>
<feature type="compositionally biased region" description="Basic and acidic residues" evidence="7">
    <location>
        <begin position="272"/>
        <end position="285"/>
    </location>
</feature>
<accession>M2WNJ5</accession>
<dbReference type="FunFam" id="1.10.1520.10:FF:000001">
    <property type="entry name" value="Ribonuclease 3"/>
    <property type="match status" value="1"/>
</dbReference>
<reference evidence="9 10" key="2">
    <citation type="journal article" date="2012" name="PLoS Pathog.">
        <title>Diverse lifestyles and strategies of plant pathogenesis encoded in the genomes of eighteen Dothideomycetes fungi.</title>
        <authorList>
            <person name="Ohm R.A."/>
            <person name="Feau N."/>
            <person name="Henrissat B."/>
            <person name="Schoch C.L."/>
            <person name="Horwitz B.A."/>
            <person name="Barry K.W."/>
            <person name="Condon B.J."/>
            <person name="Copeland A.C."/>
            <person name="Dhillon B."/>
            <person name="Glaser F."/>
            <person name="Hesse C.N."/>
            <person name="Kosti I."/>
            <person name="LaButti K."/>
            <person name="Lindquist E.A."/>
            <person name="Lucas S."/>
            <person name="Salamov A.A."/>
            <person name="Bradshaw R.E."/>
            <person name="Ciuffetti L."/>
            <person name="Hamelin R.C."/>
            <person name="Kema G.H.J."/>
            <person name="Lawrence C."/>
            <person name="Scott J.A."/>
            <person name="Spatafora J.W."/>
            <person name="Turgeon B.G."/>
            <person name="de Wit P.J.G.M."/>
            <person name="Zhong S."/>
            <person name="Goodwin S.B."/>
            <person name="Grigoriev I.V."/>
        </authorList>
    </citation>
    <scope>NUCLEOTIDE SEQUENCE [LARGE SCALE GENOMIC DNA]</scope>
    <source>
        <strain evidence="10">NZE10 / CBS 128990</strain>
    </source>
</reference>
<dbReference type="GO" id="GO:0006364">
    <property type="term" value="P:rRNA processing"/>
    <property type="evidence" value="ECO:0007669"/>
    <property type="project" value="TreeGrafter"/>
</dbReference>
<dbReference type="GO" id="GO:0030847">
    <property type="term" value="P:termination of RNA polymerase II transcription, exosome-dependent"/>
    <property type="evidence" value="ECO:0007669"/>
    <property type="project" value="UniProtKB-ARBA"/>
</dbReference>
<evidence type="ECO:0000313" key="10">
    <source>
        <dbReference type="Proteomes" id="UP000016933"/>
    </source>
</evidence>
<dbReference type="Gene3D" id="1.10.1520.10">
    <property type="entry name" value="Ribonuclease III domain"/>
    <property type="match status" value="1"/>
</dbReference>
<dbReference type="HOGENOM" id="CLU_048162_0_0_1"/>
<dbReference type="PANTHER" id="PTHR11207:SF0">
    <property type="entry name" value="RIBONUCLEASE 3"/>
    <property type="match status" value="1"/>
</dbReference>
<reference evidence="10" key="1">
    <citation type="journal article" date="2012" name="PLoS Genet.">
        <title>The genomes of the fungal plant pathogens Cladosporium fulvum and Dothistroma septosporum reveal adaptation to different hosts and lifestyles but also signatures of common ancestry.</title>
        <authorList>
            <person name="de Wit P.J.G.M."/>
            <person name="van der Burgt A."/>
            <person name="Oekmen B."/>
            <person name="Stergiopoulos I."/>
            <person name="Abd-Elsalam K.A."/>
            <person name="Aerts A.L."/>
            <person name="Bahkali A.H."/>
            <person name="Beenen H.G."/>
            <person name="Chettri P."/>
            <person name="Cox M.P."/>
            <person name="Datema E."/>
            <person name="de Vries R.P."/>
            <person name="Dhillon B."/>
            <person name="Ganley A.R."/>
            <person name="Griffiths S.A."/>
            <person name="Guo Y."/>
            <person name="Hamelin R.C."/>
            <person name="Henrissat B."/>
            <person name="Kabir M.S."/>
            <person name="Jashni M.K."/>
            <person name="Kema G."/>
            <person name="Klaubauf S."/>
            <person name="Lapidus A."/>
            <person name="Levasseur A."/>
            <person name="Lindquist E."/>
            <person name="Mehrabi R."/>
            <person name="Ohm R.A."/>
            <person name="Owen T.J."/>
            <person name="Salamov A."/>
            <person name="Schwelm A."/>
            <person name="Schijlen E."/>
            <person name="Sun H."/>
            <person name="van den Burg H.A."/>
            <person name="van Ham R.C.H.J."/>
            <person name="Zhang S."/>
            <person name="Goodwin S.B."/>
            <person name="Grigoriev I.V."/>
            <person name="Collemare J."/>
            <person name="Bradshaw R.E."/>
        </authorList>
    </citation>
    <scope>NUCLEOTIDE SEQUENCE [LARGE SCALE GENOMIC DNA]</scope>
    <source>
        <strain evidence="10">NZE10 / CBS 128990</strain>
    </source>
</reference>